<gene>
    <name evidence="2" type="ORF">BCR44DRAFT_1442329</name>
</gene>
<sequence>MPSFPIIVRSGASSHRFTRIKPIERCKVPVRQSPCCFTDTPGKSTRHPDTHQRRSSLPPTAHAPQQISPQQQAESARDPHRPCHYSQTARVICRCRQIQRPWPRTGAASGNG</sequence>
<proteinExistence type="predicted"/>
<protein>
    <submittedName>
        <fullName evidence="2">Uncharacterized protein</fullName>
    </submittedName>
</protein>
<comment type="caution">
    <text evidence="2">The sequence shown here is derived from an EMBL/GenBank/DDBJ whole genome shotgun (WGS) entry which is preliminary data.</text>
</comment>
<keyword evidence="3" id="KW-1185">Reference proteome</keyword>
<name>A0A1Y2HA40_9FUNG</name>
<feature type="non-terminal residue" evidence="2">
    <location>
        <position position="112"/>
    </location>
</feature>
<evidence type="ECO:0000256" key="1">
    <source>
        <dbReference type="SAM" id="MobiDB-lite"/>
    </source>
</evidence>
<dbReference type="Proteomes" id="UP000193411">
    <property type="component" value="Unassembled WGS sequence"/>
</dbReference>
<evidence type="ECO:0000313" key="2">
    <source>
        <dbReference type="EMBL" id="ORZ31439.1"/>
    </source>
</evidence>
<reference evidence="2 3" key="1">
    <citation type="submission" date="2016-07" db="EMBL/GenBank/DDBJ databases">
        <title>Pervasive Adenine N6-methylation of Active Genes in Fungi.</title>
        <authorList>
            <consortium name="DOE Joint Genome Institute"/>
            <person name="Mondo S.J."/>
            <person name="Dannebaum R.O."/>
            <person name="Kuo R.C."/>
            <person name="Labutti K."/>
            <person name="Haridas S."/>
            <person name="Kuo A."/>
            <person name="Salamov A."/>
            <person name="Ahrendt S.R."/>
            <person name="Lipzen A."/>
            <person name="Sullivan W."/>
            <person name="Andreopoulos W.B."/>
            <person name="Clum A."/>
            <person name="Lindquist E."/>
            <person name="Daum C."/>
            <person name="Ramamoorthy G.K."/>
            <person name="Gryganskyi A."/>
            <person name="Culley D."/>
            <person name="Magnuson J.K."/>
            <person name="James T.Y."/>
            <person name="O'Malley M.A."/>
            <person name="Stajich J.E."/>
            <person name="Spatafora J.W."/>
            <person name="Visel A."/>
            <person name="Grigoriev I.V."/>
        </authorList>
    </citation>
    <scope>NUCLEOTIDE SEQUENCE [LARGE SCALE GENOMIC DNA]</scope>
    <source>
        <strain evidence="2 3">PL171</strain>
    </source>
</reference>
<evidence type="ECO:0000313" key="3">
    <source>
        <dbReference type="Proteomes" id="UP000193411"/>
    </source>
</evidence>
<dbReference type="EMBL" id="MCFL01000060">
    <property type="protein sequence ID" value="ORZ31439.1"/>
    <property type="molecule type" value="Genomic_DNA"/>
</dbReference>
<organism evidence="2 3">
    <name type="scientific">Catenaria anguillulae PL171</name>
    <dbReference type="NCBI Taxonomy" id="765915"/>
    <lineage>
        <taxon>Eukaryota</taxon>
        <taxon>Fungi</taxon>
        <taxon>Fungi incertae sedis</taxon>
        <taxon>Blastocladiomycota</taxon>
        <taxon>Blastocladiomycetes</taxon>
        <taxon>Blastocladiales</taxon>
        <taxon>Catenariaceae</taxon>
        <taxon>Catenaria</taxon>
    </lineage>
</organism>
<feature type="region of interest" description="Disordered" evidence="1">
    <location>
        <begin position="32"/>
        <end position="83"/>
    </location>
</feature>
<accession>A0A1Y2HA40</accession>
<dbReference type="AlphaFoldDB" id="A0A1Y2HA40"/>
<feature type="compositionally biased region" description="Polar residues" evidence="1">
    <location>
        <begin position="55"/>
        <end position="74"/>
    </location>
</feature>